<reference evidence="10 11" key="1">
    <citation type="submission" date="2013-08" db="EMBL/GenBank/DDBJ databases">
        <title>The genome sequence of Knoellia flava.</title>
        <authorList>
            <person name="Zhu W."/>
            <person name="Wang G."/>
        </authorList>
    </citation>
    <scope>NUCLEOTIDE SEQUENCE [LARGE SCALE GENOMIC DNA]</scope>
    <source>
        <strain evidence="10 11">TL1</strain>
    </source>
</reference>
<dbReference type="Proteomes" id="UP000029990">
    <property type="component" value="Unassembled WGS sequence"/>
</dbReference>
<dbReference type="PROSITE" id="PS50893">
    <property type="entry name" value="ABC_TRANSPORTER_2"/>
    <property type="match status" value="1"/>
</dbReference>
<dbReference type="NCBIfam" id="TIGR01187">
    <property type="entry name" value="potA"/>
    <property type="match status" value="1"/>
</dbReference>
<dbReference type="InterPro" id="IPR003439">
    <property type="entry name" value="ABC_transporter-like_ATP-bd"/>
</dbReference>
<evidence type="ECO:0000256" key="6">
    <source>
        <dbReference type="ARBA" id="ARBA00023136"/>
    </source>
</evidence>
<evidence type="ECO:0000256" key="1">
    <source>
        <dbReference type="ARBA" id="ARBA00022448"/>
    </source>
</evidence>
<gene>
    <name evidence="7" type="primary">potA</name>
    <name evidence="10" type="ORF">N798_14605</name>
</gene>
<keyword evidence="5 7" id="KW-1278">Translocase</keyword>
<comment type="caution">
    <text evidence="10">The sequence shown here is derived from an EMBL/GenBank/DDBJ whole genome shotgun (WGS) entry which is preliminary data.</text>
</comment>
<evidence type="ECO:0000256" key="5">
    <source>
        <dbReference type="ARBA" id="ARBA00022967"/>
    </source>
</evidence>
<dbReference type="SUPFAM" id="SSF52540">
    <property type="entry name" value="P-loop containing nucleoside triphosphate hydrolases"/>
    <property type="match status" value="1"/>
</dbReference>
<comment type="function">
    <text evidence="7">Part of the ABC transporter complex PotABCD involved in spermidine/putrescine import. Responsible for energy coupling to the transport system.</text>
</comment>
<evidence type="ECO:0000256" key="7">
    <source>
        <dbReference type="RuleBase" id="RU364083"/>
    </source>
</evidence>
<dbReference type="InterPro" id="IPR050093">
    <property type="entry name" value="ABC_SmlMolc_Importer"/>
</dbReference>
<keyword evidence="4 7" id="KW-0067">ATP-binding</keyword>
<feature type="region of interest" description="Disordered" evidence="8">
    <location>
        <begin position="1"/>
        <end position="33"/>
    </location>
</feature>
<dbReference type="InterPro" id="IPR013611">
    <property type="entry name" value="Transp-assoc_OB_typ2"/>
</dbReference>
<dbReference type="Gene3D" id="3.40.50.300">
    <property type="entry name" value="P-loop containing nucleotide triphosphate hydrolases"/>
    <property type="match status" value="1"/>
</dbReference>
<evidence type="ECO:0000256" key="4">
    <source>
        <dbReference type="ARBA" id="ARBA00022840"/>
    </source>
</evidence>
<dbReference type="InterPro" id="IPR008995">
    <property type="entry name" value="Mo/tungstate-bd_C_term_dom"/>
</dbReference>
<keyword evidence="6 7" id="KW-0472">Membrane</keyword>
<comment type="catalytic activity">
    <reaction evidence="7">
        <text>ATP + H2O + polyamine-[polyamine-binding protein]Side 1 = ADP + phosphate + polyamineSide 2 + [polyamine-binding protein]Side 1.</text>
        <dbReference type="EC" id="7.6.2.11"/>
    </reaction>
</comment>
<organism evidence="10 11">
    <name type="scientific">Knoellia flava TL1</name>
    <dbReference type="NCBI Taxonomy" id="1385518"/>
    <lineage>
        <taxon>Bacteria</taxon>
        <taxon>Bacillati</taxon>
        <taxon>Actinomycetota</taxon>
        <taxon>Actinomycetes</taxon>
        <taxon>Micrococcales</taxon>
        <taxon>Intrasporangiaceae</taxon>
        <taxon>Knoellia</taxon>
    </lineage>
</organism>
<dbReference type="InterPro" id="IPR005893">
    <property type="entry name" value="PotA-like"/>
</dbReference>
<dbReference type="PROSITE" id="PS00211">
    <property type="entry name" value="ABC_TRANSPORTER_1"/>
    <property type="match status" value="1"/>
</dbReference>
<evidence type="ECO:0000259" key="9">
    <source>
        <dbReference type="PROSITE" id="PS50893"/>
    </source>
</evidence>
<dbReference type="Pfam" id="PF00005">
    <property type="entry name" value="ABC_tran"/>
    <property type="match status" value="1"/>
</dbReference>
<dbReference type="Gene3D" id="2.40.50.100">
    <property type="match status" value="1"/>
</dbReference>
<dbReference type="PANTHER" id="PTHR42781">
    <property type="entry name" value="SPERMIDINE/PUTRESCINE IMPORT ATP-BINDING PROTEIN POTA"/>
    <property type="match status" value="1"/>
</dbReference>
<feature type="compositionally biased region" description="Polar residues" evidence="8">
    <location>
        <begin position="1"/>
        <end position="13"/>
    </location>
</feature>
<sequence>MTATSESAMTHDTTLADDSLGTAPDSLATSTPGRVSLRGLRKVYGEDKNATPAVRDVDLDIEPGEFITLLGPSGCGKTTTLRMIAGFETPTAGEIRLDDELLNKVAPNKRPMAMVFQSYALFPHLTVFDNVAYGLKLKKMPSARVAEEVETALTSMNLGPYRDRAPHQMSGGQQQRVALARALVMRPKVLLFDEPLSNLDAKLRVQMRGEIRRLQRRLGITAVFVTHDQDEAMTMSDRIVVMNVGVIEQVDTPQEIYRHPATVFVADFIGRANFLDVDVHAVEDGRAEVGVLGKRWTVPKHPGVDVDEPVTLLVRPESVRLSPTDSRSVGGSVGRVLSSMFYGESIEYDIETEAGNLVVSVADPHAHETFGAGDFLDVGFEEGRAWLMPVGGETQ</sequence>
<dbReference type="SUPFAM" id="SSF50331">
    <property type="entry name" value="MOP-like"/>
    <property type="match status" value="1"/>
</dbReference>
<dbReference type="InterPro" id="IPR027417">
    <property type="entry name" value="P-loop_NTPase"/>
</dbReference>
<evidence type="ECO:0000313" key="11">
    <source>
        <dbReference type="Proteomes" id="UP000029990"/>
    </source>
</evidence>
<keyword evidence="3 7" id="KW-0547">Nucleotide-binding</keyword>
<dbReference type="PANTHER" id="PTHR42781:SF4">
    <property type="entry name" value="SPERMIDINE_PUTRESCINE IMPORT ATP-BINDING PROTEIN POTA"/>
    <property type="match status" value="1"/>
</dbReference>
<keyword evidence="11" id="KW-1185">Reference proteome</keyword>
<dbReference type="EC" id="7.6.2.11" evidence="7"/>
<evidence type="ECO:0000256" key="3">
    <source>
        <dbReference type="ARBA" id="ARBA00022741"/>
    </source>
</evidence>
<dbReference type="SMART" id="SM00382">
    <property type="entry name" value="AAA"/>
    <property type="match status" value="1"/>
</dbReference>
<evidence type="ECO:0000256" key="8">
    <source>
        <dbReference type="SAM" id="MobiDB-lite"/>
    </source>
</evidence>
<comment type="similarity">
    <text evidence="7">Belongs to the ABC transporter superfamily. Spermidine/putrescine importer (TC 3.A.1.11.1) family.</text>
</comment>
<dbReference type="InterPro" id="IPR017871">
    <property type="entry name" value="ABC_transporter-like_CS"/>
</dbReference>
<protein>
    <recommendedName>
        <fullName evidence="7">Spermidine/putrescine import ATP-binding protein PotA</fullName>
        <ecNumber evidence="7">7.6.2.11</ecNumber>
    </recommendedName>
</protein>
<evidence type="ECO:0000256" key="2">
    <source>
        <dbReference type="ARBA" id="ARBA00022475"/>
    </source>
</evidence>
<feature type="domain" description="ABC transporter" evidence="9">
    <location>
        <begin position="35"/>
        <end position="269"/>
    </location>
</feature>
<name>A0ABR4XB69_9MICO</name>
<keyword evidence="2 7" id="KW-1003">Cell membrane</keyword>
<dbReference type="InterPro" id="IPR003593">
    <property type="entry name" value="AAA+_ATPase"/>
</dbReference>
<dbReference type="Pfam" id="PF08402">
    <property type="entry name" value="TOBE_2"/>
    <property type="match status" value="1"/>
</dbReference>
<comment type="subunit">
    <text evidence="7">The complex is composed of two ATP-binding proteins (PotA), two transmembrane proteins (PotB and PotC) and a solute-binding protein (PotD).</text>
</comment>
<dbReference type="EMBL" id="AVPI01000056">
    <property type="protein sequence ID" value="KGN29236.1"/>
    <property type="molecule type" value="Genomic_DNA"/>
</dbReference>
<accession>A0ABR4XB69</accession>
<evidence type="ECO:0000313" key="10">
    <source>
        <dbReference type="EMBL" id="KGN29236.1"/>
    </source>
</evidence>
<proteinExistence type="inferred from homology"/>
<keyword evidence="1 7" id="KW-0813">Transport</keyword>